<evidence type="ECO:0000313" key="2">
    <source>
        <dbReference type="Proteomes" id="UP000828941"/>
    </source>
</evidence>
<name>A0ACB9MW81_BAUVA</name>
<gene>
    <name evidence="1" type="ORF">L6164_020732</name>
</gene>
<reference evidence="1 2" key="1">
    <citation type="journal article" date="2022" name="DNA Res.">
        <title>Chromosomal-level genome assembly of the orchid tree Bauhinia variegata (Leguminosae; Cercidoideae) supports the allotetraploid origin hypothesis of Bauhinia.</title>
        <authorList>
            <person name="Zhong Y."/>
            <person name="Chen Y."/>
            <person name="Zheng D."/>
            <person name="Pang J."/>
            <person name="Liu Y."/>
            <person name="Luo S."/>
            <person name="Meng S."/>
            <person name="Qian L."/>
            <person name="Wei D."/>
            <person name="Dai S."/>
            <person name="Zhou R."/>
        </authorList>
    </citation>
    <scope>NUCLEOTIDE SEQUENCE [LARGE SCALE GENOMIC DNA]</scope>
    <source>
        <strain evidence="1">BV-YZ2020</strain>
    </source>
</reference>
<organism evidence="1 2">
    <name type="scientific">Bauhinia variegata</name>
    <name type="common">Purple orchid tree</name>
    <name type="synonym">Phanera variegata</name>
    <dbReference type="NCBI Taxonomy" id="167791"/>
    <lineage>
        <taxon>Eukaryota</taxon>
        <taxon>Viridiplantae</taxon>
        <taxon>Streptophyta</taxon>
        <taxon>Embryophyta</taxon>
        <taxon>Tracheophyta</taxon>
        <taxon>Spermatophyta</taxon>
        <taxon>Magnoliopsida</taxon>
        <taxon>eudicotyledons</taxon>
        <taxon>Gunneridae</taxon>
        <taxon>Pentapetalae</taxon>
        <taxon>rosids</taxon>
        <taxon>fabids</taxon>
        <taxon>Fabales</taxon>
        <taxon>Fabaceae</taxon>
        <taxon>Cercidoideae</taxon>
        <taxon>Cercideae</taxon>
        <taxon>Bauhiniinae</taxon>
        <taxon>Bauhinia</taxon>
    </lineage>
</organism>
<dbReference type="EMBL" id="CM039433">
    <property type="protein sequence ID" value="KAI4328375.1"/>
    <property type="molecule type" value="Genomic_DNA"/>
</dbReference>
<evidence type="ECO:0000313" key="1">
    <source>
        <dbReference type="EMBL" id="KAI4328375.1"/>
    </source>
</evidence>
<dbReference type="Proteomes" id="UP000828941">
    <property type="component" value="Chromosome 8"/>
</dbReference>
<keyword evidence="2" id="KW-1185">Reference proteome</keyword>
<comment type="caution">
    <text evidence="1">The sequence shown here is derived from an EMBL/GenBank/DDBJ whole genome shotgun (WGS) entry which is preliminary data.</text>
</comment>
<protein>
    <submittedName>
        <fullName evidence="1">Uncharacterized protein</fullName>
    </submittedName>
</protein>
<sequence>MEGELVHGIVGEQKEKVVTDERSKETDDEKNKRQEYHHHQQRQRIWSWGAGTDGQLGTGRLEDEHFPQLLHHSSLSTVPPISSLACGGAHVIASTSAGKVLTWGRGSSGQLGHGEVVNHGLYPKPVTCLDPYFVTHVSAGWSHSGFVSDSGCLFTCGDGSFGQLGHGDYTSHCSPVTVSHFANQHVAQIACGMRHSLVLLKDCSLNQVYGFGSGKRGQLGVSKDRIKSINLPQVVSGFEDVKIVEIAANGDHSAALSVDGHLYTWGRGFKGCADAHSPRRLDSCLSFAKATLGWNHTLALTGEGEVFMVGGNHLGVLPDPQNFSPAKQLPVNSREANVEKAPGLDGTKIVDIAAGAEHSALVTENGEVKAWGWGEHGQLGLGNTCDQASPLTVSLHHDQNAATRVYCGSGFTFALTMPSSSSQT</sequence>
<accession>A0ACB9MW81</accession>
<proteinExistence type="predicted"/>